<feature type="binding site" evidence="9">
    <location>
        <begin position="208"/>
        <end position="211"/>
    </location>
    <ligand>
        <name>ATP</name>
        <dbReference type="ChEBI" id="CHEBI:30616"/>
    </ligand>
</feature>
<dbReference type="GO" id="GO:0006434">
    <property type="term" value="P:seryl-tRNA aminoacylation"/>
    <property type="evidence" value="ECO:0007669"/>
    <property type="project" value="UniProtKB-UniRule"/>
</dbReference>
<dbReference type="InterPro" id="IPR002314">
    <property type="entry name" value="aa-tRNA-synt_IIb"/>
</dbReference>
<evidence type="ECO:0000256" key="8">
    <source>
        <dbReference type="PIRSR" id="PIRSR001529-1"/>
    </source>
</evidence>
<feature type="binding site" evidence="9">
    <location>
        <begin position="192"/>
        <end position="194"/>
    </location>
    <ligand>
        <name>ATP</name>
        <dbReference type="ChEBI" id="CHEBI:30616"/>
    </ligand>
</feature>
<evidence type="ECO:0000313" key="11">
    <source>
        <dbReference type="EMBL" id="TSC65974.1"/>
    </source>
</evidence>
<evidence type="ECO:0000256" key="5">
    <source>
        <dbReference type="ARBA" id="ARBA00022917"/>
    </source>
</evidence>
<evidence type="ECO:0000256" key="7">
    <source>
        <dbReference type="NCBIfam" id="TIGR00414"/>
    </source>
</evidence>
<feature type="domain" description="Aminoacyl-transfer RNA synthetases class-II family profile" evidence="10">
    <location>
        <begin position="103"/>
        <end position="338"/>
    </location>
</feature>
<dbReference type="Pfam" id="PF00587">
    <property type="entry name" value="tRNA-synt_2b"/>
    <property type="match status" value="1"/>
</dbReference>
<dbReference type="PRINTS" id="PR00981">
    <property type="entry name" value="TRNASYNTHSER"/>
</dbReference>
<comment type="caution">
    <text evidence="11">The sequence shown here is derived from an EMBL/GenBank/DDBJ whole genome shotgun (WGS) entry which is preliminary data.</text>
</comment>
<feature type="binding site" evidence="8">
    <location>
        <position position="311"/>
    </location>
    <ligand>
        <name>L-serine</name>
        <dbReference type="ChEBI" id="CHEBI:33384"/>
    </ligand>
</feature>
<proteinExistence type="predicted"/>
<protein>
    <recommendedName>
        <fullName evidence="1 7">Serine--tRNA ligase</fullName>
        <ecNumber evidence="1 7">6.1.1.11</ecNumber>
    </recommendedName>
</protein>
<dbReference type="AlphaFoldDB" id="A0A554JCA9"/>
<evidence type="ECO:0000256" key="9">
    <source>
        <dbReference type="PIRSR" id="PIRSR001529-2"/>
    </source>
</evidence>
<feature type="non-terminal residue" evidence="11">
    <location>
        <position position="1"/>
    </location>
</feature>
<feature type="binding site" evidence="8">
    <location>
        <position position="192"/>
    </location>
    <ligand>
        <name>L-serine</name>
        <dbReference type="ChEBI" id="CHEBI:33384"/>
    </ligand>
</feature>
<accession>A0A554JCA9</accession>
<dbReference type="PIRSF" id="PIRSF001529">
    <property type="entry name" value="Ser-tRNA-synth_IIa"/>
    <property type="match status" value="1"/>
</dbReference>
<dbReference type="InterPro" id="IPR045864">
    <property type="entry name" value="aa-tRNA-synth_II/BPL/LPL"/>
</dbReference>
<keyword evidence="2" id="KW-0436">Ligase</keyword>
<name>A0A554JCA9_9BACT</name>
<dbReference type="Proteomes" id="UP000319613">
    <property type="component" value="Unassembled WGS sequence"/>
</dbReference>
<evidence type="ECO:0000256" key="6">
    <source>
        <dbReference type="ARBA" id="ARBA00023146"/>
    </source>
</evidence>
<evidence type="ECO:0000313" key="12">
    <source>
        <dbReference type="Proteomes" id="UP000319613"/>
    </source>
</evidence>
<dbReference type="GO" id="GO:0005524">
    <property type="term" value="F:ATP binding"/>
    <property type="evidence" value="ECO:0007669"/>
    <property type="project" value="UniProtKB-KW"/>
</dbReference>
<dbReference type="Gene3D" id="3.30.930.10">
    <property type="entry name" value="Bira Bifunctional Protein, Domain 2"/>
    <property type="match status" value="1"/>
</dbReference>
<keyword evidence="4 9" id="KW-0067">ATP-binding</keyword>
<evidence type="ECO:0000259" key="10">
    <source>
        <dbReference type="PROSITE" id="PS50862"/>
    </source>
</evidence>
<dbReference type="NCBIfam" id="TIGR00414">
    <property type="entry name" value="serS"/>
    <property type="match status" value="1"/>
</dbReference>
<dbReference type="InterPro" id="IPR002317">
    <property type="entry name" value="Ser-tRNA-ligase_type_1"/>
</dbReference>
<organism evidence="11 12">
    <name type="scientific">Candidatus Doudnabacteria bacterium Gr01-1014_77</name>
    <dbReference type="NCBI Taxonomy" id="2017133"/>
    <lineage>
        <taxon>Bacteria</taxon>
        <taxon>Candidatus Doudnaibacteriota</taxon>
    </lineage>
</organism>
<evidence type="ECO:0000256" key="2">
    <source>
        <dbReference type="ARBA" id="ARBA00022598"/>
    </source>
</evidence>
<keyword evidence="5" id="KW-0648">Protein biosynthesis</keyword>
<keyword evidence="3" id="KW-0547">Nucleotide-binding</keyword>
<dbReference type="PANTHER" id="PTHR11778">
    <property type="entry name" value="SERYL-TRNA SYNTHETASE"/>
    <property type="match status" value="1"/>
</dbReference>
<evidence type="ECO:0000256" key="3">
    <source>
        <dbReference type="ARBA" id="ARBA00022741"/>
    </source>
</evidence>
<dbReference type="GO" id="GO:0005737">
    <property type="term" value="C:cytoplasm"/>
    <property type="evidence" value="ECO:0007669"/>
    <property type="project" value="UniProtKB-UniRule"/>
</dbReference>
<keyword evidence="6" id="KW-0030">Aminoacyl-tRNA synthetase</keyword>
<reference evidence="11 12" key="1">
    <citation type="submission" date="2017-07" db="EMBL/GenBank/DDBJ databases">
        <title>Mechanisms for carbon and nitrogen cycling indicate functional differentiation within the Candidate Phyla Radiation.</title>
        <authorList>
            <person name="Danczak R.E."/>
            <person name="Johnston M.D."/>
            <person name="Kenah C."/>
            <person name="Slattery M."/>
            <person name="Wrighton K.C."/>
            <person name="Wilkins M.J."/>
        </authorList>
    </citation>
    <scope>NUCLEOTIDE SEQUENCE [LARGE SCALE GENOMIC DNA]</scope>
    <source>
        <strain evidence="11">Gr01-1014_77</strain>
    </source>
</reference>
<dbReference type="InterPro" id="IPR006195">
    <property type="entry name" value="aa-tRNA-synth_II"/>
</dbReference>
<dbReference type="PROSITE" id="PS50862">
    <property type="entry name" value="AA_TRNA_LIGASE_II"/>
    <property type="match status" value="1"/>
</dbReference>
<gene>
    <name evidence="11" type="ORF">G01um101477_262</name>
</gene>
<evidence type="ECO:0000256" key="1">
    <source>
        <dbReference type="ARBA" id="ARBA00012840"/>
    </source>
</evidence>
<sequence length="354" mass="39743">LFTASNDLSINGFTIASSFALDNLISRCFGPDESANTVISKNGDIPDFSFKPKEHWELGKELGIIDTETAAEVTGARFAYLKGDMALLEFAVIQLVLSILTDETVIAKVAKKAGLNISTKPFVPVLPPVMIKPEVMQRMGRLEPKEERYYIPSDDLYLVGSAEHTLGPIHMDKTIPENELPIRYIGFSTAFRREAGSYGKDMKGILRVHQFDKLEMETYTTAENGTDEQLLIVALQEHINQCLELPYQVVEISTGDMGAPDYRQIDIETWLPGQDRYRETHTSDFMTDFQSRRLNIKVKRKDGKTELVHMNDATAAAGRTLIAILENYQQEDGTIVIPESLQPFMFGKKKITKA</sequence>
<evidence type="ECO:0000256" key="4">
    <source>
        <dbReference type="ARBA" id="ARBA00022840"/>
    </source>
</evidence>
<dbReference type="EMBL" id="VMFF01000019">
    <property type="protein sequence ID" value="TSC65974.1"/>
    <property type="molecule type" value="Genomic_DNA"/>
</dbReference>
<dbReference type="GO" id="GO:0004828">
    <property type="term" value="F:serine-tRNA ligase activity"/>
    <property type="evidence" value="ECO:0007669"/>
    <property type="project" value="UniProtKB-UniRule"/>
</dbReference>
<dbReference type="SUPFAM" id="SSF55681">
    <property type="entry name" value="Class II aaRS and biotin synthetases"/>
    <property type="match status" value="1"/>
</dbReference>
<dbReference type="EC" id="6.1.1.11" evidence="1 7"/>
<feature type="binding site" evidence="8">
    <location>
        <position position="215"/>
    </location>
    <ligand>
        <name>L-serine</name>
        <dbReference type="ChEBI" id="CHEBI:33384"/>
    </ligand>
</feature>